<sequence>MPLAPTRSGAVETGAPRPLPCSSRQRAESRSIDALNAEVPKTSVFLRAGESSRRIGDAVRERQMRSSGRSSRLSENAFHFAELAPRRGASAAT</sequence>
<evidence type="ECO:0000256" key="1">
    <source>
        <dbReference type="SAM" id="MobiDB-lite"/>
    </source>
</evidence>
<gene>
    <name evidence="2" type="ORF">LA76x_1455</name>
</gene>
<feature type="compositionally biased region" description="Polar residues" evidence="1">
    <location>
        <begin position="65"/>
        <end position="74"/>
    </location>
</feature>
<protein>
    <submittedName>
        <fullName evidence="2">Uncharacterized protein</fullName>
    </submittedName>
</protein>
<feature type="compositionally biased region" description="Basic and acidic residues" evidence="1">
    <location>
        <begin position="53"/>
        <end position="64"/>
    </location>
</feature>
<name>A0A0S2F7W5_LYSAN</name>
<reference evidence="2 3" key="1">
    <citation type="journal article" date="2015" name="BMC Genomics">
        <title>Comparative genomics and metabolic profiling of the genus Lysobacter.</title>
        <authorList>
            <person name="de Bruijn I."/>
            <person name="Cheng X."/>
            <person name="de Jager V."/>
            <person name="Exposito R.G."/>
            <person name="Watrous J."/>
            <person name="Patel N."/>
            <person name="Postma J."/>
            <person name="Dorrestein P.C."/>
            <person name="Kobayashi D."/>
            <person name="Raaijmakers J.M."/>
        </authorList>
    </citation>
    <scope>NUCLEOTIDE SEQUENCE [LARGE SCALE GENOMIC DNA]</scope>
    <source>
        <strain evidence="2 3">76</strain>
    </source>
</reference>
<organism evidence="2 3">
    <name type="scientific">Lysobacter antibioticus</name>
    <dbReference type="NCBI Taxonomy" id="84531"/>
    <lineage>
        <taxon>Bacteria</taxon>
        <taxon>Pseudomonadati</taxon>
        <taxon>Pseudomonadota</taxon>
        <taxon>Gammaproteobacteria</taxon>
        <taxon>Lysobacterales</taxon>
        <taxon>Lysobacteraceae</taxon>
        <taxon>Lysobacter</taxon>
    </lineage>
</organism>
<proteinExistence type="predicted"/>
<evidence type="ECO:0000313" key="2">
    <source>
        <dbReference type="EMBL" id="ALN79611.1"/>
    </source>
</evidence>
<keyword evidence="3" id="KW-1185">Reference proteome</keyword>
<dbReference type="EMBL" id="CP011129">
    <property type="protein sequence ID" value="ALN79611.1"/>
    <property type="molecule type" value="Genomic_DNA"/>
</dbReference>
<accession>A0A0S2F7W5</accession>
<feature type="region of interest" description="Disordered" evidence="1">
    <location>
        <begin position="1"/>
        <end position="35"/>
    </location>
</feature>
<dbReference type="AlphaFoldDB" id="A0A0S2F7W5"/>
<evidence type="ECO:0000313" key="3">
    <source>
        <dbReference type="Proteomes" id="UP000060787"/>
    </source>
</evidence>
<feature type="region of interest" description="Disordered" evidence="1">
    <location>
        <begin position="53"/>
        <end position="76"/>
    </location>
</feature>
<dbReference type="Proteomes" id="UP000060787">
    <property type="component" value="Chromosome"/>
</dbReference>
<dbReference type="KEGG" id="lab:LA76x_1455"/>